<dbReference type="AlphaFoldDB" id="A0A482IQJ1"/>
<dbReference type="InterPro" id="IPR000726">
    <property type="entry name" value="Glyco_hydro_19_cat"/>
</dbReference>
<evidence type="ECO:0000313" key="3">
    <source>
        <dbReference type="Proteomes" id="UP000253772"/>
    </source>
</evidence>
<proteinExistence type="predicted"/>
<dbReference type="InterPro" id="IPR052354">
    <property type="entry name" value="Cell_Wall_Dynamics_Protein"/>
</dbReference>
<gene>
    <name evidence="2" type="ORF">DDF84_006275</name>
</gene>
<dbReference type="Pfam" id="PF00182">
    <property type="entry name" value="Glyco_hydro_19"/>
    <property type="match status" value="1"/>
</dbReference>
<dbReference type="GO" id="GO:0016998">
    <property type="term" value="P:cell wall macromolecule catabolic process"/>
    <property type="evidence" value="ECO:0007669"/>
    <property type="project" value="InterPro"/>
</dbReference>
<protein>
    <submittedName>
        <fullName evidence="2">Glycoside hydrolase family 19 protein</fullName>
    </submittedName>
</protein>
<accession>A0A482IQJ1</accession>
<sequence>MADALITAAQLRAIMPLAGARADVFAPHLSASMLQFEINTPTRAAAFLAQTGHESGQLRLLREIWGPTPAQRRYEGRADLGNTEPGDGKLFMGRGLIQITGRKNYVLCGFGLHLDLIGQPQLLEQPEYAAASAAWYWHVNNLNRFADAADFVGLTRAINGGINGISDRRALWASAKTALGVNS</sequence>
<dbReference type="PANTHER" id="PTHR34408">
    <property type="entry name" value="FAMILY PROTEIN, PUTATIVE-RELATED"/>
    <property type="match status" value="1"/>
</dbReference>
<feature type="domain" description="Glycoside hydrolase family 19 catalytic" evidence="1">
    <location>
        <begin position="44"/>
        <end position="143"/>
    </location>
</feature>
<evidence type="ECO:0000313" key="2">
    <source>
        <dbReference type="EMBL" id="QBP09389.1"/>
    </source>
</evidence>
<reference evidence="2 3" key="1">
    <citation type="submission" date="2019-03" db="EMBL/GenBank/DDBJ databases">
        <title>Comparative insights into the high quality Complete genome sequence of highly metal resistant Cupriavidus metallidurans strain BS1 isolated from a gold-copper mine.</title>
        <authorList>
            <person name="Mazhar H.S."/>
            <person name="Rensing C."/>
        </authorList>
    </citation>
    <scope>NUCLEOTIDE SEQUENCE [LARGE SCALE GENOMIC DNA]</scope>
    <source>
        <strain evidence="2 3">BS1</strain>
    </source>
</reference>
<dbReference type="SUPFAM" id="SSF53955">
    <property type="entry name" value="Lysozyme-like"/>
    <property type="match status" value="1"/>
</dbReference>
<dbReference type="OrthoDB" id="1242806at2"/>
<dbReference type="EMBL" id="CP037900">
    <property type="protein sequence ID" value="QBP09389.1"/>
    <property type="molecule type" value="Genomic_DNA"/>
</dbReference>
<dbReference type="Proteomes" id="UP000253772">
    <property type="component" value="Chromosome c1"/>
</dbReference>
<name>A0A482IQJ1_9BURK</name>
<dbReference type="InterPro" id="IPR023346">
    <property type="entry name" value="Lysozyme-like_dom_sf"/>
</dbReference>
<organism evidence="2 3">
    <name type="scientific">Cupriavidus metallidurans</name>
    <dbReference type="NCBI Taxonomy" id="119219"/>
    <lineage>
        <taxon>Bacteria</taxon>
        <taxon>Pseudomonadati</taxon>
        <taxon>Pseudomonadota</taxon>
        <taxon>Betaproteobacteria</taxon>
        <taxon>Burkholderiales</taxon>
        <taxon>Burkholderiaceae</taxon>
        <taxon>Cupriavidus</taxon>
    </lineage>
</organism>
<dbReference type="PANTHER" id="PTHR34408:SF1">
    <property type="entry name" value="GLYCOSYL HYDROLASE FAMILY 19 DOMAIN-CONTAINING PROTEIN HI_1415"/>
    <property type="match status" value="1"/>
</dbReference>
<dbReference type="GO" id="GO:0004568">
    <property type="term" value="F:chitinase activity"/>
    <property type="evidence" value="ECO:0007669"/>
    <property type="project" value="InterPro"/>
</dbReference>
<dbReference type="Gene3D" id="1.10.530.10">
    <property type="match status" value="1"/>
</dbReference>
<dbReference type="GO" id="GO:0006032">
    <property type="term" value="P:chitin catabolic process"/>
    <property type="evidence" value="ECO:0007669"/>
    <property type="project" value="InterPro"/>
</dbReference>
<dbReference type="RefSeq" id="WP_111733326.1">
    <property type="nucleotide sequence ID" value="NZ_CP037900.1"/>
</dbReference>
<evidence type="ECO:0000259" key="1">
    <source>
        <dbReference type="Pfam" id="PF00182"/>
    </source>
</evidence>
<keyword evidence="2" id="KW-0378">Hydrolase</keyword>